<protein>
    <submittedName>
        <fullName evidence="2">Uncharacterized protein</fullName>
    </submittedName>
</protein>
<sequence length="212" mass="23907">MTAKTKINVHAGKLSMEFGDTLVQFNIFEAMKHPIENHLLFGIDLINELVEECLQLDSSGEDISDFVGDTESFDCLGSIIEEADHDEIMSAHLVLSPIRVGQPDLKAPNDVSSSLPPPIELKLLPSHLKYVYLQQEQEDKLLRILRQYMKAIGWKLSDLPGINPSICMHGILMEEEARHKATPKKDESNHPRRGQERGDKTACRRNHLPHLG</sequence>
<gene>
    <name evidence="2" type="ORF">CR513_40251</name>
</gene>
<name>A0A371FLX8_MUCPR</name>
<dbReference type="AlphaFoldDB" id="A0A371FLX8"/>
<feature type="compositionally biased region" description="Basic residues" evidence="1">
    <location>
        <begin position="203"/>
        <end position="212"/>
    </location>
</feature>
<proteinExistence type="predicted"/>
<comment type="caution">
    <text evidence="2">The sequence shown here is derived from an EMBL/GenBank/DDBJ whole genome shotgun (WGS) entry which is preliminary data.</text>
</comment>
<reference evidence="2" key="1">
    <citation type="submission" date="2018-05" db="EMBL/GenBank/DDBJ databases">
        <title>Draft genome of Mucuna pruriens seed.</title>
        <authorList>
            <person name="Nnadi N.E."/>
            <person name="Vos R."/>
            <person name="Hasami M.H."/>
            <person name="Devisetty U.K."/>
            <person name="Aguiy J.C."/>
        </authorList>
    </citation>
    <scope>NUCLEOTIDE SEQUENCE [LARGE SCALE GENOMIC DNA]</scope>
    <source>
        <strain evidence="2">JCA_2017</strain>
    </source>
</reference>
<feature type="compositionally biased region" description="Basic and acidic residues" evidence="1">
    <location>
        <begin position="178"/>
        <end position="202"/>
    </location>
</feature>
<organism evidence="2 3">
    <name type="scientific">Mucuna pruriens</name>
    <name type="common">Velvet bean</name>
    <name type="synonym">Dolichos pruriens</name>
    <dbReference type="NCBI Taxonomy" id="157652"/>
    <lineage>
        <taxon>Eukaryota</taxon>
        <taxon>Viridiplantae</taxon>
        <taxon>Streptophyta</taxon>
        <taxon>Embryophyta</taxon>
        <taxon>Tracheophyta</taxon>
        <taxon>Spermatophyta</taxon>
        <taxon>Magnoliopsida</taxon>
        <taxon>eudicotyledons</taxon>
        <taxon>Gunneridae</taxon>
        <taxon>Pentapetalae</taxon>
        <taxon>rosids</taxon>
        <taxon>fabids</taxon>
        <taxon>Fabales</taxon>
        <taxon>Fabaceae</taxon>
        <taxon>Papilionoideae</taxon>
        <taxon>50 kb inversion clade</taxon>
        <taxon>NPAAA clade</taxon>
        <taxon>indigoferoid/millettioid clade</taxon>
        <taxon>Phaseoleae</taxon>
        <taxon>Mucuna</taxon>
    </lineage>
</organism>
<feature type="non-terminal residue" evidence="2">
    <location>
        <position position="1"/>
    </location>
</feature>
<dbReference type="Proteomes" id="UP000257109">
    <property type="component" value="Unassembled WGS sequence"/>
</dbReference>
<accession>A0A371FLX8</accession>
<keyword evidence="3" id="KW-1185">Reference proteome</keyword>
<evidence type="ECO:0000256" key="1">
    <source>
        <dbReference type="SAM" id="MobiDB-lite"/>
    </source>
</evidence>
<evidence type="ECO:0000313" key="3">
    <source>
        <dbReference type="Proteomes" id="UP000257109"/>
    </source>
</evidence>
<dbReference type="OrthoDB" id="778454at2759"/>
<evidence type="ECO:0000313" key="2">
    <source>
        <dbReference type="EMBL" id="RDX79338.1"/>
    </source>
</evidence>
<dbReference type="EMBL" id="QJKJ01008570">
    <property type="protein sequence ID" value="RDX79338.1"/>
    <property type="molecule type" value="Genomic_DNA"/>
</dbReference>
<feature type="region of interest" description="Disordered" evidence="1">
    <location>
        <begin position="178"/>
        <end position="212"/>
    </location>
</feature>